<evidence type="ECO:0000256" key="10">
    <source>
        <dbReference type="ARBA" id="ARBA00065431"/>
    </source>
</evidence>
<dbReference type="GO" id="GO:0003723">
    <property type="term" value="F:RNA binding"/>
    <property type="evidence" value="ECO:0007669"/>
    <property type="project" value="UniProtKB-KW"/>
</dbReference>
<gene>
    <name evidence="13" type="primary">Lsm7</name>
    <name evidence="13" type="ORF">B7P43_G12632</name>
</gene>
<evidence type="ECO:0000256" key="8">
    <source>
        <dbReference type="ARBA" id="ARBA00023242"/>
    </source>
</evidence>
<dbReference type="FunFam" id="2.30.30.100:FF:000025">
    <property type="entry name" value="U6 snRNA-associated Sm-like protein LSm7"/>
    <property type="match status" value="1"/>
</dbReference>
<dbReference type="GO" id="GO:0000398">
    <property type="term" value="P:mRNA splicing, via spliceosome"/>
    <property type="evidence" value="ECO:0007669"/>
    <property type="project" value="InterPro"/>
</dbReference>
<dbReference type="InterPro" id="IPR001163">
    <property type="entry name" value="Sm_dom_euk/arc"/>
</dbReference>
<evidence type="ECO:0000313" key="13">
    <source>
        <dbReference type="EMBL" id="PNF29070.1"/>
    </source>
</evidence>
<evidence type="ECO:0000259" key="12">
    <source>
        <dbReference type="PROSITE" id="PS52002"/>
    </source>
</evidence>
<name>A0A2J7QKF3_9NEOP</name>
<keyword evidence="4" id="KW-0747">Spliceosome</keyword>
<dbReference type="PANTHER" id="PTHR10553:SF5">
    <property type="entry name" value="U6 SNRNA-ASSOCIATED SM-LIKE PROTEIN LSM7"/>
    <property type="match status" value="1"/>
</dbReference>
<proteinExistence type="inferred from homology"/>
<evidence type="ECO:0000256" key="1">
    <source>
        <dbReference type="ARBA" id="ARBA00004123"/>
    </source>
</evidence>
<evidence type="ECO:0000256" key="7">
    <source>
        <dbReference type="ARBA" id="ARBA00023187"/>
    </source>
</evidence>
<dbReference type="PANTHER" id="PTHR10553">
    <property type="entry name" value="SMALL NUCLEAR RIBONUCLEOPROTEIN"/>
    <property type="match status" value="1"/>
</dbReference>
<evidence type="ECO:0000256" key="2">
    <source>
        <dbReference type="ARBA" id="ARBA00006850"/>
    </source>
</evidence>
<dbReference type="Pfam" id="PF01423">
    <property type="entry name" value="LSM"/>
    <property type="match status" value="1"/>
</dbReference>
<dbReference type="GO" id="GO:0000956">
    <property type="term" value="P:nuclear-transcribed mRNA catabolic process"/>
    <property type="evidence" value="ECO:0007669"/>
    <property type="project" value="InterPro"/>
</dbReference>
<keyword evidence="8" id="KW-0539">Nucleus</keyword>
<dbReference type="InterPro" id="IPR047575">
    <property type="entry name" value="Sm"/>
</dbReference>
<dbReference type="Gene3D" id="2.30.30.100">
    <property type="match status" value="1"/>
</dbReference>
<organism evidence="13 14">
    <name type="scientific">Cryptotermes secundus</name>
    <dbReference type="NCBI Taxonomy" id="105785"/>
    <lineage>
        <taxon>Eukaryota</taxon>
        <taxon>Metazoa</taxon>
        <taxon>Ecdysozoa</taxon>
        <taxon>Arthropoda</taxon>
        <taxon>Hexapoda</taxon>
        <taxon>Insecta</taxon>
        <taxon>Pterygota</taxon>
        <taxon>Neoptera</taxon>
        <taxon>Polyneoptera</taxon>
        <taxon>Dictyoptera</taxon>
        <taxon>Blattodea</taxon>
        <taxon>Blattoidea</taxon>
        <taxon>Termitoidae</taxon>
        <taxon>Kalotermitidae</taxon>
        <taxon>Cryptotermitinae</taxon>
        <taxon>Cryptotermes</taxon>
    </lineage>
</organism>
<dbReference type="InterPro" id="IPR010920">
    <property type="entry name" value="LSM_dom_sf"/>
</dbReference>
<comment type="subcellular location">
    <subcellularLocation>
        <location evidence="1">Nucleus</location>
    </subcellularLocation>
</comment>
<dbReference type="Proteomes" id="UP000235965">
    <property type="component" value="Unassembled WGS sequence"/>
</dbReference>
<keyword evidence="7" id="KW-0508">mRNA splicing</keyword>
<dbReference type="FunCoup" id="A0A2J7QKF3">
    <property type="interactions" value="1528"/>
</dbReference>
<protein>
    <recommendedName>
        <fullName evidence="11">U6 snRNA-associated Sm-like protein LSm7</fullName>
    </recommendedName>
</protein>
<dbReference type="SMART" id="SM00651">
    <property type="entry name" value="Sm"/>
    <property type="match status" value="1"/>
</dbReference>
<keyword evidence="5" id="KW-0694">RNA-binding</keyword>
<evidence type="ECO:0000256" key="11">
    <source>
        <dbReference type="ARBA" id="ARBA00067761"/>
    </source>
</evidence>
<dbReference type="STRING" id="105785.A0A2J7QKF3"/>
<dbReference type="InParanoid" id="A0A2J7QKF3"/>
<keyword evidence="3" id="KW-0507">mRNA processing</keyword>
<dbReference type="InterPro" id="IPR044641">
    <property type="entry name" value="Lsm7/SmG-like"/>
</dbReference>
<evidence type="ECO:0000256" key="9">
    <source>
        <dbReference type="ARBA" id="ARBA00023274"/>
    </source>
</evidence>
<dbReference type="GO" id="GO:0005689">
    <property type="term" value="C:U12-type spliceosomal complex"/>
    <property type="evidence" value="ECO:0007669"/>
    <property type="project" value="TreeGrafter"/>
</dbReference>
<evidence type="ECO:0000256" key="5">
    <source>
        <dbReference type="ARBA" id="ARBA00022884"/>
    </source>
</evidence>
<reference evidence="13 14" key="1">
    <citation type="submission" date="2017-12" db="EMBL/GenBank/DDBJ databases">
        <title>Hemimetabolous genomes reveal molecular basis of termite eusociality.</title>
        <authorList>
            <person name="Harrison M.C."/>
            <person name="Jongepier E."/>
            <person name="Robertson H.M."/>
            <person name="Arning N."/>
            <person name="Bitard-Feildel T."/>
            <person name="Chao H."/>
            <person name="Childers C.P."/>
            <person name="Dinh H."/>
            <person name="Doddapaneni H."/>
            <person name="Dugan S."/>
            <person name="Gowin J."/>
            <person name="Greiner C."/>
            <person name="Han Y."/>
            <person name="Hu H."/>
            <person name="Hughes D.S.T."/>
            <person name="Huylmans A.-K."/>
            <person name="Kemena C."/>
            <person name="Kremer L.P.M."/>
            <person name="Lee S.L."/>
            <person name="Lopez-Ezquerra A."/>
            <person name="Mallet L."/>
            <person name="Monroy-Kuhn J.M."/>
            <person name="Moser A."/>
            <person name="Murali S.C."/>
            <person name="Muzny D.M."/>
            <person name="Otani S."/>
            <person name="Piulachs M.-D."/>
            <person name="Poelchau M."/>
            <person name="Qu J."/>
            <person name="Schaub F."/>
            <person name="Wada-Katsumata A."/>
            <person name="Worley K.C."/>
            <person name="Xie Q."/>
            <person name="Ylla G."/>
            <person name="Poulsen M."/>
            <person name="Gibbs R.A."/>
            <person name="Schal C."/>
            <person name="Richards S."/>
            <person name="Belles X."/>
            <person name="Korb J."/>
            <person name="Bornberg-Bauer E."/>
        </authorList>
    </citation>
    <scope>NUCLEOTIDE SEQUENCE [LARGE SCALE GENOMIC DNA]</scope>
    <source>
        <tissue evidence="13">Whole body</tissue>
    </source>
</reference>
<dbReference type="OrthoDB" id="2146at2759"/>
<comment type="caution">
    <text evidence="13">The sequence shown here is derived from an EMBL/GenBank/DDBJ whole genome shotgun (WGS) entry which is preliminary data.</text>
</comment>
<dbReference type="CDD" id="cd01729">
    <property type="entry name" value="LSm7"/>
    <property type="match status" value="1"/>
</dbReference>
<dbReference type="GO" id="GO:0097526">
    <property type="term" value="C:spliceosomal tri-snRNP complex"/>
    <property type="evidence" value="ECO:0007669"/>
    <property type="project" value="TreeGrafter"/>
</dbReference>
<comment type="similarity">
    <text evidence="2">Belongs to the snRNP Sm proteins family.</text>
</comment>
<keyword evidence="14" id="KW-1185">Reference proteome</keyword>
<dbReference type="AlphaFoldDB" id="A0A2J7QKF3"/>
<dbReference type="PROSITE" id="PS52002">
    <property type="entry name" value="SM"/>
    <property type="match status" value="1"/>
</dbReference>
<dbReference type="GO" id="GO:1990726">
    <property type="term" value="C:Lsm1-7-Pat1 complex"/>
    <property type="evidence" value="ECO:0007669"/>
    <property type="project" value="TreeGrafter"/>
</dbReference>
<dbReference type="GO" id="GO:0071004">
    <property type="term" value="C:U2-type prespliceosome"/>
    <property type="evidence" value="ECO:0007669"/>
    <property type="project" value="TreeGrafter"/>
</dbReference>
<evidence type="ECO:0000256" key="3">
    <source>
        <dbReference type="ARBA" id="ARBA00022664"/>
    </source>
</evidence>
<dbReference type="EMBL" id="NEVH01013262">
    <property type="protein sequence ID" value="PNF29070.1"/>
    <property type="molecule type" value="Genomic_DNA"/>
</dbReference>
<keyword evidence="6" id="KW-0007">Acetylation</keyword>
<comment type="subunit">
    <text evidence="10">Component of the precatalytic spliceosome (spliceosome B complex). Component of the U4/U6-U5 tri-snRNP complex, a building block of the precatalytic spliceosome (spliceosome B complex). The U4/U6-U5 tri-snRNP complex is composed of the U4, U6 and U5 snRNAs and at least PRPF3, PRPF4, PRPF6, PRPF8, PRPF31, SNRNP200, TXNL4A, SNRNP40, SNRPB, SNRPD1, SNRPD2, SNRPD3, SNRPE, SNRPF, SNRPG, DDX23, CD2BP2, PPIH, SNU13, EFTUD2, SART1 and USP39, plus LSM2, LSM3, LSM4, LSM5, LSM6, LSM7 and LSM8. LSM2, LSM3, LSM4, LSM5, LSM6, LSM7 and LSM8 form a heptameric, ring-shaped subcomplex (the LSM2-8 complex) that is part of the U4/U6-U5 tri-snRNP complex and the precatalytic spliceosome. Interacts with TACC1.</text>
</comment>
<dbReference type="SUPFAM" id="SSF50182">
    <property type="entry name" value="Sm-like ribonucleoproteins"/>
    <property type="match status" value="1"/>
</dbReference>
<dbReference type="GO" id="GO:0071013">
    <property type="term" value="C:catalytic step 2 spliceosome"/>
    <property type="evidence" value="ECO:0007669"/>
    <property type="project" value="TreeGrafter"/>
</dbReference>
<sequence>MTFCCYWCIFPYVRQLYPTGFSVCGYHQEVTKSNVMAAIQGQGDQKEERKRKESILDLSKYLEKNIRVKFAGGREAAGILKGYDPLLNLVLDNTTEVLRDPDDPYKLTEDTRMLGLVVCRGTSVVLICPVDGMESIPNPFVQQDG</sequence>
<evidence type="ECO:0000256" key="6">
    <source>
        <dbReference type="ARBA" id="ARBA00022990"/>
    </source>
</evidence>
<evidence type="ECO:0000256" key="4">
    <source>
        <dbReference type="ARBA" id="ARBA00022728"/>
    </source>
</evidence>
<feature type="domain" description="Sm" evidence="12">
    <location>
        <begin position="53"/>
        <end position="133"/>
    </location>
</feature>
<dbReference type="InterPro" id="IPR017132">
    <property type="entry name" value="Lsm7"/>
</dbReference>
<accession>A0A2J7QKF3</accession>
<evidence type="ECO:0000313" key="14">
    <source>
        <dbReference type="Proteomes" id="UP000235965"/>
    </source>
</evidence>
<dbReference type="GO" id="GO:0005688">
    <property type="term" value="C:U6 snRNP"/>
    <property type="evidence" value="ECO:0007669"/>
    <property type="project" value="TreeGrafter"/>
</dbReference>
<keyword evidence="9" id="KW-0687">Ribonucleoprotein</keyword>